<accession>A0AAE0BBX9</accession>
<evidence type="ECO:0000313" key="2">
    <source>
        <dbReference type="EMBL" id="KAK3233597.1"/>
    </source>
</evidence>
<dbReference type="EMBL" id="LGRX02035672">
    <property type="protein sequence ID" value="KAK3233597.1"/>
    <property type="molecule type" value="Genomic_DNA"/>
</dbReference>
<evidence type="ECO:0000256" key="1">
    <source>
        <dbReference type="SAM" id="SignalP"/>
    </source>
</evidence>
<proteinExistence type="predicted"/>
<evidence type="ECO:0000313" key="3">
    <source>
        <dbReference type="Proteomes" id="UP001190700"/>
    </source>
</evidence>
<name>A0AAE0BBX9_9CHLO</name>
<gene>
    <name evidence="2" type="ORF">CYMTET_56121</name>
</gene>
<reference evidence="2 3" key="1">
    <citation type="journal article" date="2015" name="Genome Biol. Evol.">
        <title>Comparative Genomics of a Bacterivorous Green Alga Reveals Evolutionary Causalities and Consequences of Phago-Mixotrophic Mode of Nutrition.</title>
        <authorList>
            <person name="Burns J.A."/>
            <person name="Paasch A."/>
            <person name="Narechania A."/>
            <person name="Kim E."/>
        </authorList>
    </citation>
    <scope>NUCLEOTIDE SEQUENCE [LARGE SCALE GENOMIC DNA]</scope>
    <source>
        <strain evidence="2 3">PLY_AMNH</strain>
    </source>
</reference>
<dbReference type="Proteomes" id="UP001190700">
    <property type="component" value="Unassembled WGS sequence"/>
</dbReference>
<feature type="signal peptide" evidence="1">
    <location>
        <begin position="1"/>
        <end position="28"/>
    </location>
</feature>
<keyword evidence="3" id="KW-1185">Reference proteome</keyword>
<comment type="caution">
    <text evidence="2">The sequence shown here is derived from an EMBL/GenBank/DDBJ whole genome shotgun (WGS) entry which is preliminary data.</text>
</comment>
<feature type="chain" id="PRO_5042251220" evidence="1">
    <location>
        <begin position="29"/>
        <end position="227"/>
    </location>
</feature>
<sequence>MRTLTASLQIRLCVALTIGFAILTPTAAVYEIKESDSCSSYSGCSNVASLSECEQAASALSLSDTSADTKDSTIYVLGCLWYSSELYFNSATSTTWSCRPSEKCICSCGGSAAPTTSLAPTLPSAAPTSTPTYEVKNSGGSCSSYSGCSDVASLSECEQAASALSFSDTSAEAIDSSTYALGCVCGGVWSESGVTAAWSSQVVFGGEGAVRVTEPARELCTQWWCVE</sequence>
<dbReference type="AlphaFoldDB" id="A0AAE0BBX9"/>
<keyword evidence="1" id="KW-0732">Signal</keyword>
<protein>
    <submittedName>
        <fullName evidence="2">Uncharacterized protein</fullName>
    </submittedName>
</protein>
<organism evidence="2 3">
    <name type="scientific">Cymbomonas tetramitiformis</name>
    <dbReference type="NCBI Taxonomy" id="36881"/>
    <lineage>
        <taxon>Eukaryota</taxon>
        <taxon>Viridiplantae</taxon>
        <taxon>Chlorophyta</taxon>
        <taxon>Pyramimonadophyceae</taxon>
        <taxon>Pyramimonadales</taxon>
        <taxon>Pyramimonadaceae</taxon>
        <taxon>Cymbomonas</taxon>
    </lineage>
</organism>